<dbReference type="EMBL" id="JANJYI010000006">
    <property type="protein sequence ID" value="KAK2646337.1"/>
    <property type="molecule type" value="Genomic_DNA"/>
</dbReference>
<name>A0AAD9WXT8_9ROSI</name>
<protein>
    <submittedName>
        <fullName evidence="1">Uncharacterized protein</fullName>
    </submittedName>
</protein>
<proteinExistence type="predicted"/>
<evidence type="ECO:0000313" key="2">
    <source>
        <dbReference type="Proteomes" id="UP001280121"/>
    </source>
</evidence>
<gene>
    <name evidence="1" type="ORF">Ddye_021532</name>
</gene>
<organism evidence="1 2">
    <name type="scientific">Dipteronia dyeriana</name>
    <dbReference type="NCBI Taxonomy" id="168575"/>
    <lineage>
        <taxon>Eukaryota</taxon>
        <taxon>Viridiplantae</taxon>
        <taxon>Streptophyta</taxon>
        <taxon>Embryophyta</taxon>
        <taxon>Tracheophyta</taxon>
        <taxon>Spermatophyta</taxon>
        <taxon>Magnoliopsida</taxon>
        <taxon>eudicotyledons</taxon>
        <taxon>Gunneridae</taxon>
        <taxon>Pentapetalae</taxon>
        <taxon>rosids</taxon>
        <taxon>malvids</taxon>
        <taxon>Sapindales</taxon>
        <taxon>Sapindaceae</taxon>
        <taxon>Hippocastanoideae</taxon>
        <taxon>Acereae</taxon>
        <taxon>Dipteronia</taxon>
    </lineage>
</organism>
<evidence type="ECO:0000313" key="1">
    <source>
        <dbReference type="EMBL" id="KAK2646337.1"/>
    </source>
</evidence>
<dbReference type="Proteomes" id="UP001280121">
    <property type="component" value="Unassembled WGS sequence"/>
</dbReference>
<dbReference type="AlphaFoldDB" id="A0AAD9WXT8"/>
<sequence length="71" mass="8131">MGRGSIPYICDQLSCGGACNSSNNRDEGIPVDEMVQQVYQILLPSRRSHRLWLRCLRSNDLSNLHLRIQFV</sequence>
<accession>A0AAD9WXT8</accession>
<reference evidence="1" key="1">
    <citation type="journal article" date="2023" name="Plant J.">
        <title>Genome sequences and population genomics provide insights into the demographic history, inbreeding, and mutation load of two 'living fossil' tree species of Dipteronia.</title>
        <authorList>
            <person name="Feng Y."/>
            <person name="Comes H.P."/>
            <person name="Chen J."/>
            <person name="Zhu S."/>
            <person name="Lu R."/>
            <person name="Zhang X."/>
            <person name="Li P."/>
            <person name="Qiu J."/>
            <person name="Olsen K.M."/>
            <person name="Qiu Y."/>
        </authorList>
    </citation>
    <scope>NUCLEOTIDE SEQUENCE</scope>
    <source>
        <strain evidence="1">KIB01</strain>
    </source>
</reference>
<keyword evidence="2" id="KW-1185">Reference proteome</keyword>
<comment type="caution">
    <text evidence="1">The sequence shown here is derived from an EMBL/GenBank/DDBJ whole genome shotgun (WGS) entry which is preliminary data.</text>
</comment>